<dbReference type="OrthoDB" id="2679878at2"/>
<evidence type="ECO:0000313" key="2">
    <source>
        <dbReference type="Proteomes" id="UP000217696"/>
    </source>
</evidence>
<dbReference type="KEGG" id="asoc:CB4_02860"/>
<accession>A0A0U5BD71</accession>
<keyword evidence="2" id="KW-1185">Reference proteome</keyword>
<proteinExistence type="predicted"/>
<evidence type="ECO:0000313" key="1">
    <source>
        <dbReference type="EMBL" id="BAU28685.1"/>
    </source>
</evidence>
<dbReference type="Proteomes" id="UP000217696">
    <property type="component" value="Chromosome"/>
</dbReference>
<name>A0A0U5BD71_9BACL</name>
<organism evidence="1 2">
    <name type="scientific">Aneurinibacillus soli</name>
    <dbReference type="NCBI Taxonomy" id="1500254"/>
    <lineage>
        <taxon>Bacteria</taxon>
        <taxon>Bacillati</taxon>
        <taxon>Bacillota</taxon>
        <taxon>Bacilli</taxon>
        <taxon>Bacillales</taxon>
        <taxon>Paenibacillaceae</taxon>
        <taxon>Aneurinibacillus group</taxon>
        <taxon>Aneurinibacillus</taxon>
    </lineage>
</organism>
<dbReference type="RefSeq" id="WP_096466418.1">
    <property type="nucleotide sequence ID" value="NZ_AP017312.1"/>
</dbReference>
<dbReference type="EMBL" id="AP017312">
    <property type="protein sequence ID" value="BAU28685.1"/>
    <property type="molecule type" value="Genomic_DNA"/>
</dbReference>
<sequence>MMINLVRTLFLLVAVAFLCSGCGTFGAKSPGSESQEAETQEVLAQPPSLAVSHSIEGTSVNLTFLTRNFTFVKPGEKQSNRSGQGYVRVTVDNQTTSVYNNRFDTADLTPGAHTFSAELVQNSGRSYPNTKINFTITIKPSEPAATF</sequence>
<dbReference type="AlphaFoldDB" id="A0A0U5BD71"/>
<protein>
    <submittedName>
        <fullName evidence="1">Uncharacterized protein</fullName>
    </submittedName>
</protein>
<reference evidence="1 2" key="1">
    <citation type="submission" date="2015-12" db="EMBL/GenBank/DDBJ databases">
        <title>Genome sequence of Aneurinibacillus soli.</title>
        <authorList>
            <person name="Lee J.S."/>
            <person name="Lee K.C."/>
            <person name="Kim K.K."/>
            <person name="Lee B.W."/>
        </authorList>
    </citation>
    <scope>NUCLEOTIDE SEQUENCE [LARGE SCALE GENOMIC DNA]</scope>
    <source>
        <strain evidence="1 2">CB4</strain>
    </source>
</reference>
<gene>
    <name evidence="1" type="ORF">CB4_02860</name>
</gene>